<dbReference type="AlphaFoldDB" id="A0A3Q7E7D1"/>
<sequence length="489" mass="56293">MADSEHPRLILHNFLPLDLCKELEFIHKSCCTVGYRPNVFSTTLSHLIATNCAHFIMPIIPIRERLREKAEEYFGCQYELFVEFTGLISWCRGASIGWHSDDNRPYLKQRDFALPVISIANKCRKYTLPLPGVGEYAGQTKADSHYSHLGTWCDLKQYMDFISNMEKLKFILVGLVHEFIIRIRSLGARILAETVSQRSGIMKEDSSYDADFKGGIFHFKDGEPADIVPMTGDVIMYTADDRNIHSVDEITEGERITLTLWFSRDASYDEDPKLISSLSPDLLGVAESKLHSYIPVPGSINMYWFPPDKASSFSSGFDIRCGRLRVLGFDIYPFQKTFHLSESESSYNLLELLSGPLLIARESKMFEPQFLNIMHALQMVQFYLWKFSNLKTKVEGTSPNITPTSQTQKTEIDHLKSVFLKDLQLAERFFGHSKTIKDMEYEFDWDTFSAAVLEWECYVLKLQKELVLHLPHWKTNQSIFFVELGDLED</sequence>
<evidence type="ECO:0000313" key="2">
    <source>
        <dbReference type="Proteomes" id="UP000004994"/>
    </source>
</evidence>
<organism evidence="1">
    <name type="scientific">Solanum lycopersicum</name>
    <name type="common">Tomato</name>
    <name type="synonym">Lycopersicon esculentum</name>
    <dbReference type="NCBI Taxonomy" id="4081"/>
    <lineage>
        <taxon>Eukaryota</taxon>
        <taxon>Viridiplantae</taxon>
        <taxon>Streptophyta</taxon>
        <taxon>Embryophyta</taxon>
        <taxon>Tracheophyta</taxon>
        <taxon>Spermatophyta</taxon>
        <taxon>Magnoliopsida</taxon>
        <taxon>eudicotyledons</taxon>
        <taxon>Gunneridae</taxon>
        <taxon>Pentapetalae</taxon>
        <taxon>asterids</taxon>
        <taxon>lamiids</taxon>
        <taxon>Solanales</taxon>
        <taxon>Solanaceae</taxon>
        <taxon>Solanoideae</taxon>
        <taxon>Solaneae</taxon>
        <taxon>Solanum</taxon>
        <taxon>Solanum subgen. Lycopersicon</taxon>
    </lineage>
</organism>
<reference evidence="1" key="1">
    <citation type="journal article" date="2012" name="Nature">
        <title>The tomato genome sequence provides insights into fleshy fruit evolution.</title>
        <authorList>
            <consortium name="Tomato Genome Consortium"/>
        </authorList>
    </citation>
    <scope>NUCLEOTIDE SEQUENCE [LARGE SCALE GENOMIC DNA]</scope>
    <source>
        <strain evidence="1">cv. Heinz 1706</strain>
    </source>
</reference>
<dbReference type="InParanoid" id="A0A3Q7E7D1"/>
<dbReference type="EnsemblPlants" id="Solyc01g005100.3.1">
    <property type="protein sequence ID" value="Solyc01g005100.3.1"/>
    <property type="gene ID" value="Solyc01g005100.3"/>
</dbReference>
<accession>A0A3Q7E7D1</accession>
<dbReference type="OMA" id="VQFYCWK"/>
<reference evidence="1" key="2">
    <citation type="submission" date="2019-01" db="UniProtKB">
        <authorList>
            <consortium name="EnsemblPlants"/>
        </authorList>
    </citation>
    <scope>IDENTIFICATION</scope>
    <source>
        <strain evidence="1">cv. Heinz 1706</strain>
    </source>
</reference>
<dbReference type="PANTHER" id="PTHR14049">
    <property type="entry name" value="LEPRECAN 1"/>
    <property type="match status" value="1"/>
</dbReference>
<evidence type="ECO:0000313" key="1">
    <source>
        <dbReference type="EnsemblPlants" id="Solyc01g005100.3.1"/>
    </source>
</evidence>
<dbReference type="FunCoup" id="A0A3Q7E7D1">
    <property type="interactions" value="1332"/>
</dbReference>
<protein>
    <recommendedName>
        <fullName evidence="3">Fe2OG dioxygenase domain-containing protein</fullName>
    </recommendedName>
</protein>
<dbReference type="PANTHER" id="PTHR14049:SF9">
    <property type="entry name" value="PROCOLLAGEN-PROLINE 3-DIOXYGENASE"/>
    <property type="match status" value="1"/>
</dbReference>
<name>A0A3Q7E7D1_SOLLC</name>
<dbReference type="Gramene" id="Solyc01g005100.3.1">
    <property type="protein sequence ID" value="Solyc01g005100.3.1"/>
    <property type="gene ID" value="Solyc01g005100.3"/>
</dbReference>
<dbReference type="Proteomes" id="UP000004994">
    <property type="component" value="Chromosome 1"/>
</dbReference>
<evidence type="ECO:0008006" key="3">
    <source>
        <dbReference type="Google" id="ProtNLM"/>
    </source>
</evidence>
<dbReference type="Gene3D" id="2.60.120.620">
    <property type="entry name" value="q2cbj1_9rhob like domain"/>
    <property type="match status" value="1"/>
</dbReference>
<keyword evidence="2" id="KW-1185">Reference proteome</keyword>
<dbReference type="GO" id="GO:0032963">
    <property type="term" value="P:collagen metabolic process"/>
    <property type="evidence" value="ECO:0007669"/>
    <property type="project" value="InterPro"/>
</dbReference>
<proteinExistence type="predicted"/>
<dbReference type="STRING" id="4081.A0A3Q7E7D1"/>
<dbReference type="InterPro" id="IPR039575">
    <property type="entry name" value="P3H"/>
</dbReference>